<dbReference type="GO" id="GO:0000272">
    <property type="term" value="P:polysaccharide catabolic process"/>
    <property type="evidence" value="ECO:0007669"/>
    <property type="project" value="UniProtKB-KW"/>
</dbReference>
<evidence type="ECO:0000313" key="12">
    <source>
        <dbReference type="Proteomes" id="UP000249739"/>
    </source>
</evidence>
<dbReference type="GO" id="GO:0016020">
    <property type="term" value="C:membrane"/>
    <property type="evidence" value="ECO:0007669"/>
    <property type="project" value="UniProtKB-SubCell"/>
</dbReference>
<keyword evidence="4" id="KW-0964">Secreted</keyword>
<dbReference type="AlphaFoldDB" id="A0A2W5FSM2"/>
<protein>
    <recommendedName>
        <fullName evidence="13">Hemolysin-type calcium-binding repeat family protein</fullName>
    </recommendedName>
</protein>
<comment type="caution">
    <text evidence="11">The sequence shown here is derived from an EMBL/GenBank/DDBJ whole genome shotgun (WGS) entry which is preliminary data.</text>
</comment>
<keyword evidence="7" id="KW-0843">Virulence</keyword>
<accession>A0A2W5FSM2</accession>
<evidence type="ECO:0000256" key="3">
    <source>
        <dbReference type="ARBA" id="ARBA00005519"/>
    </source>
</evidence>
<dbReference type="PRINTS" id="PR00313">
    <property type="entry name" value="CABNDNGRPT"/>
</dbReference>
<evidence type="ECO:0000256" key="7">
    <source>
        <dbReference type="ARBA" id="ARBA00023026"/>
    </source>
</evidence>
<evidence type="ECO:0000256" key="10">
    <source>
        <dbReference type="SAM" id="MobiDB-lite"/>
    </source>
</evidence>
<keyword evidence="6" id="KW-0677">Repeat</keyword>
<dbReference type="PANTHER" id="PTHR38340:SF1">
    <property type="entry name" value="S-LAYER PROTEIN"/>
    <property type="match status" value="1"/>
</dbReference>
<evidence type="ECO:0000256" key="6">
    <source>
        <dbReference type="ARBA" id="ARBA00022737"/>
    </source>
</evidence>
<evidence type="ECO:0000313" key="11">
    <source>
        <dbReference type="EMBL" id="PZP56780.1"/>
    </source>
</evidence>
<gene>
    <name evidence="11" type="ORF">DI586_02480</name>
</gene>
<dbReference type="SUPFAM" id="SSF49899">
    <property type="entry name" value="Concanavalin A-like lectins/glucanases"/>
    <property type="match status" value="1"/>
</dbReference>
<sequence>MTTISGTNGYASSNGWVALTNPWGSSSLQYGKDYAVSANYNPDNLSSGLTFNWSYPKNNLPWTAIKAYPDVGFGASPWGRGQSDPAHVFPIQVQNLKDLDMAYDVTYGGDKNGYNVSYDIWFTSEPNGGTSTITTELMIWLHKGGVNAHGKLMGTYSDGYITGKIYSVDNYIALISDTELTKGEIDLTAIVNKLVGMGLMSSSEYLASIQFGAEVVEGTGSLTINNLEYDVTSINAEGHEIHQVVTGLGVEGVNEITGTSGNDYLPGDSLDNVVHAGAGNDDIQPGKGNDTVYAGAGNDKIFAGEGNDIVYGDDGDDTMSGDAGNDELHGGAGSDIFLDVLGSNTMSGDDGNDSFYLSGAKEAQRIDGGNGADRIYTGAGHDILHGGAGDDLIQAASGDDIIWGDDGADSLYGGDGKDVIWGGSGNDKVEGGAGNDVLFGEAGIDVMLGGDGDDEIYGGNENDTMSGNAGNDLMHGGSGNDNLDGNEGDDIVIGGDGDDIVRGGSGNDEVYGDAGNDTLYGDAGNDKIFAHAGNDKLYGGDGNDIMGGGEGADILYGDAGNDMFFLSEGSDTIYGGLGKDQYKFTKEGLNGVDKIYFNVKEGDWLDFTMIIDQKTDVTTKNINEFLKATQVGNDTVVSVDVDGSANGSKFTDAAVLVGEHNVDLTAWMKSGNIVA</sequence>
<dbReference type="Pfam" id="PF01670">
    <property type="entry name" value="Glyco_hydro_12"/>
    <property type="match status" value="1"/>
</dbReference>
<evidence type="ECO:0008006" key="13">
    <source>
        <dbReference type="Google" id="ProtNLM"/>
    </source>
</evidence>
<dbReference type="GO" id="GO:0090729">
    <property type="term" value="F:toxin activity"/>
    <property type="evidence" value="ECO:0007669"/>
    <property type="project" value="UniProtKB-KW"/>
</dbReference>
<dbReference type="InterPro" id="IPR013320">
    <property type="entry name" value="ConA-like_dom_sf"/>
</dbReference>
<keyword evidence="5" id="KW-0800">Toxin</keyword>
<dbReference type="GO" id="GO:0005509">
    <property type="term" value="F:calcium ion binding"/>
    <property type="evidence" value="ECO:0007669"/>
    <property type="project" value="InterPro"/>
</dbReference>
<evidence type="ECO:0000256" key="4">
    <source>
        <dbReference type="ARBA" id="ARBA00022525"/>
    </source>
</evidence>
<evidence type="ECO:0000256" key="8">
    <source>
        <dbReference type="ARBA" id="ARBA00023136"/>
    </source>
</evidence>
<dbReference type="Pfam" id="PF00353">
    <property type="entry name" value="HemolysinCabind"/>
    <property type="match status" value="8"/>
</dbReference>
<proteinExistence type="inferred from homology"/>
<keyword evidence="9" id="KW-0624">Polysaccharide degradation</keyword>
<dbReference type="InterPro" id="IPR003995">
    <property type="entry name" value="RTX_toxin_determinant-A"/>
</dbReference>
<evidence type="ECO:0000256" key="5">
    <source>
        <dbReference type="ARBA" id="ARBA00022656"/>
    </source>
</evidence>
<comment type="similarity">
    <text evidence="3 9">Belongs to the glycosyl hydrolase 12 (cellulase H) family.</text>
</comment>
<dbReference type="GO" id="GO:0008810">
    <property type="term" value="F:cellulase activity"/>
    <property type="evidence" value="ECO:0007669"/>
    <property type="project" value="InterPro"/>
</dbReference>
<dbReference type="InterPro" id="IPR013319">
    <property type="entry name" value="GH11/12"/>
</dbReference>
<dbReference type="InterPro" id="IPR002594">
    <property type="entry name" value="GH12"/>
</dbReference>
<dbReference type="GO" id="GO:0005576">
    <property type="term" value="C:extracellular region"/>
    <property type="evidence" value="ECO:0007669"/>
    <property type="project" value="UniProtKB-SubCell"/>
</dbReference>
<dbReference type="InterPro" id="IPR018511">
    <property type="entry name" value="Hemolysin-typ_Ca-bd_CS"/>
</dbReference>
<evidence type="ECO:0000256" key="2">
    <source>
        <dbReference type="ARBA" id="ARBA00004613"/>
    </source>
</evidence>
<dbReference type="InterPro" id="IPR011049">
    <property type="entry name" value="Serralysin-like_metalloprot_C"/>
</dbReference>
<keyword evidence="9" id="KW-0378">Hydrolase</keyword>
<dbReference type="Gene3D" id="2.60.120.180">
    <property type="match status" value="1"/>
</dbReference>
<dbReference type="InterPro" id="IPR019960">
    <property type="entry name" value="T1SS_VCA0849"/>
</dbReference>
<keyword evidence="9" id="KW-0326">Glycosidase</keyword>
<dbReference type="NCBIfam" id="TIGR03661">
    <property type="entry name" value="T1SS_VCA0849"/>
    <property type="match status" value="1"/>
</dbReference>
<dbReference type="SUPFAM" id="SSF51120">
    <property type="entry name" value="beta-Roll"/>
    <property type="match status" value="3"/>
</dbReference>
<evidence type="ECO:0000256" key="1">
    <source>
        <dbReference type="ARBA" id="ARBA00004370"/>
    </source>
</evidence>
<keyword evidence="9" id="KW-0119">Carbohydrate metabolism</keyword>
<dbReference type="EMBL" id="QFOT01000015">
    <property type="protein sequence ID" value="PZP56780.1"/>
    <property type="molecule type" value="Genomic_DNA"/>
</dbReference>
<comment type="subcellular location">
    <subcellularLocation>
        <location evidence="1">Membrane</location>
    </subcellularLocation>
    <subcellularLocation>
        <location evidence="2">Secreted</location>
    </subcellularLocation>
</comment>
<reference evidence="11 12" key="1">
    <citation type="submission" date="2017-08" db="EMBL/GenBank/DDBJ databases">
        <title>Infants hospitalized years apart are colonized by the same room-sourced microbial strains.</title>
        <authorList>
            <person name="Brooks B."/>
            <person name="Olm M.R."/>
            <person name="Firek B.A."/>
            <person name="Baker R."/>
            <person name="Thomas B.C."/>
            <person name="Morowitz M.J."/>
            <person name="Banfield J.F."/>
        </authorList>
    </citation>
    <scope>NUCLEOTIDE SEQUENCE [LARGE SCALE GENOMIC DNA]</scope>
    <source>
        <strain evidence="11">S2_006_000_R2_64</strain>
    </source>
</reference>
<dbReference type="Gene3D" id="2.150.10.10">
    <property type="entry name" value="Serralysin-like metalloprotease, C-terminal"/>
    <property type="match status" value="4"/>
</dbReference>
<evidence type="ECO:0000256" key="9">
    <source>
        <dbReference type="RuleBase" id="RU361163"/>
    </source>
</evidence>
<keyword evidence="8" id="KW-0472">Membrane</keyword>
<organism evidence="11 12">
    <name type="scientific">Micavibrio aeruginosavorus</name>
    <dbReference type="NCBI Taxonomy" id="349221"/>
    <lineage>
        <taxon>Bacteria</taxon>
        <taxon>Pseudomonadati</taxon>
        <taxon>Bdellovibrionota</taxon>
        <taxon>Bdellovibrionia</taxon>
        <taxon>Bdellovibrionales</taxon>
        <taxon>Pseudobdellovibrionaceae</taxon>
        <taxon>Micavibrio</taxon>
    </lineage>
</organism>
<dbReference type="InterPro" id="IPR001343">
    <property type="entry name" value="Hemolysn_Ca-bd"/>
</dbReference>
<dbReference type="PRINTS" id="PR01488">
    <property type="entry name" value="RTXTOXINA"/>
</dbReference>
<dbReference type="PROSITE" id="PS00330">
    <property type="entry name" value="HEMOLYSIN_CALCIUM"/>
    <property type="match status" value="1"/>
</dbReference>
<feature type="region of interest" description="Disordered" evidence="10">
    <location>
        <begin position="473"/>
        <end position="509"/>
    </location>
</feature>
<dbReference type="Proteomes" id="UP000249739">
    <property type="component" value="Unassembled WGS sequence"/>
</dbReference>
<dbReference type="InterPro" id="IPR050557">
    <property type="entry name" value="RTX_toxin/Mannuronan_C5-epim"/>
</dbReference>
<dbReference type="PANTHER" id="PTHR38340">
    <property type="entry name" value="S-LAYER PROTEIN"/>
    <property type="match status" value="1"/>
</dbReference>
<name>A0A2W5FSM2_9BACT</name>